<dbReference type="Pfam" id="PF01138">
    <property type="entry name" value="RNase_PH"/>
    <property type="match status" value="1"/>
</dbReference>
<dbReference type="AlphaFoldDB" id="A0A9W7W4M8"/>
<name>A0A9W7W4M8_9PEZI</name>
<dbReference type="OrthoDB" id="45882at2759"/>
<keyword evidence="5" id="KW-0698">rRNA processing</keyword>
<keyword evidence="6" id="KW-0271">Exosome</keyword>
<accession>A0A9W7W4M8</accession>
<gene>
    <name evidence="12" type="ORF">Tdes44962_MAKER01847</name>
</gene>
<keyword evidence="4" id="KW-0963">Cytoplasm</keyword>
<dbReference type="InterPro" id="IPR036345">
    <property type="entry name" value="ExoRNase_PH_dom2_sf"/>
</dbReference>
<dbReference type="InterPro" id="IPR050590">
    <property type="entry name" value="Exosome_comp_Rrp42_subfam"/>
</dbReference>
<feature type="compositionally biased region" description="Polar residues" evidence="10">
    <location>
        <begin position="50"/>
        <end position="61"/>
    </location>
</feature>
<feature type="region of interest" description="Disordered" evidence="10">
    <location>
        <begin position="29"/>
        <end position="61"/>
    </location>
</feature>
<evidence type="ECO:0000256" key="9">
    <source>
        <dbReference type="ARBA" id="ARBA00030617"/>
    </source>
</evidence>
<evidence type="ECO:0000256" key="7">
    <source>
        <dbReference type="ARBA" id="ARBA00022884"/>
    </source>
</evidence>
<evidence type="ECO:0000256" key="3">
    <source>
        <dbReference type="ARBA" id="ARBA00006678"/>
    </source>
</evidence>
<comment type="subcellular location">
    <subcellularLocation>
        <location evidence="1">Cytoplasm</location>
    </subcellularLocation>
    <subcellularLocation>
        <location evidence="2">Nucleus</location>
        <location evidence="2">Nucleolus</location>
    </subcellularLocation>
</comment>
<dbReference type="EMBL" id="RIBY02000779">
    <property type="protein sequence ID" value="KAH9837491.1"/>
    <property type="molecule type" value="Genomic_DNA"/>
</dbReference>
<dbReference type="InterPro" id="IPR027408">
    <property type="entry name" value="PNPase/RNase_PH_dom_sf"/>
</dbReference>
<evidence type="ECO:0000256" key="4">
    <source>
        <dbReference type="ARBA" id="ARBA00022490"/>
    </source>
</evidence>
<organism evidence="12 13">
    <name type="scientific">Teratosphaeria destructans</name>
    <dbReference type="NCBI Taxonomy" id="418781"/>
    <lineage>
        <taxon>Eukaryota</taxon>
        <taxon>Fungi</taxon>
        <taxon>Dikarya</taxon>
        <taxon>Ascomycota</taxon>
        <taxon>Pezizomycotina</taxon>
        <taxon>Dothideomycetes</taxon>
        <taxon>Dothideomycetidae</taxon>
        <taxon>Mycosphaerellales</taxon>
        <taxon>Teratosphaeriaceae</taxon>
        <taxon>Teratosphaeria</taxon>
    </lineage>
</organism>
<comment type="caution">
    <text evidence="12">The sequence shown here is derived from an EMBL/GenBank/DDBJ whole genome shotgun (WGS) entry which is preliminary data.</text>
</comment>
<evidence type="ECO:0000256" key="2">
    <source>
        <dbReference type="ARBA" id="ARBA00004604"/>
    </source>
</evidence>
<keyword evidence="7" id="KW-0694">RNA-binding</keyword>
<dbReference type="InterPro" id="IPR001247">
    <property type="entry name" value="ExoRNase_PH_dom1"/>
</dbReference>
<dbReference type="GO" id="GO:0035925">
    <property type="term" value="F:mRNA 3'-UTR AU-rich region binding"/>
    <property type="evidence" value="ECO:0007669"/>
    <property type="project" value="TreeGrafter"/>
</dbReference>
<dbReference type="SUPFAM" id="SSF54211">
    <property type="entry name" value="Ribosomal protein S5 domain 2-like"/>
    <property type="match status" value="1"/>
</dbReference>
<keyword evidence="13" id="KW-1185">Reference proteome</keyword>
<evidence type="ECO:0000256" key="10">
    <source>
        <dbReference type="SAM" id="MobiDB-lite"/>
    </source>
</evidence>
<reference evidence="12 13" key="1">
    <citation type="journal article" date="2018" name="IMA Fungus">
        <title>IMA Genome-F 10: Nine draft genome sequences of Claviceps purpurea s.lat., including C. arundinis, C. humidiphila, and C. cf. spartinae, pseudomolecules for the pitch canker pathogen Fusarium circinatum, draft genome of Davidsoniella eucalypti, Grosmannia galeiformis, Quambalaria eucalypti, and Teratosphaeria destructans.</title>
        <authorList>
            <person name="Wingfield B.D."/>
            <person name="Liu M."/>
            <person name="Nguyen H.D."/>
            <person name="Lane F.A."/>
            <person name="Morgan S.W."/>
            <person name="De Vos L."/>
            <person name="Wilken P.M."/>
            <person name="Duong T.A."/>
            <person name="Aylward J."/>
            <person name="Coetzee M.P."/>
            <person name="Dadej K."/>
            <person name="De Beer Z.W."/>
            <person name="Findlay W."/>
            <person name="Havenga M."/>
            <person name="Kolarik M."/>
            <person name="Menzies J.G."/>
            <person name="Naidoo K."/>
            <person name="Pochopski O."/>
            <person name="Shoukouhi P."/>
            <person name="Santana Q.C."/>
            <person name="Seifert K.A."/>
            <person name="Soal N."/>
            <person name="Steenkamp E.T."/>
            <person name="Tatham C.T."/>
            <person name="van der Nest M.A."/>
            <person name="Wingfield M.J."/>
        </authorList>
    </citation>
    <scope>NUCLEOTIDE SEQUENCE [LARGE SCALE GENOMIC DNA]</scope>
    <source>
        <strain evidence="12">CMW44962</strain>
    </source>
</reference>
<dbReference type="GO" id="GO:0071038">
    <property type="term" value="P:TRAMP-dependent tRNA surveillance pathway"/>
    <property type="evidence" value="ECO:0007669"/>
    <property type="project" value="TreeGrafter"/>
</dbReference>
<protein>
    <recommendedName>
        <fullName evidence="9">Ribosomal RNA-processing protein 43</fullName>
    </recommendedName>
</protein>
<evidence type="ECO:0000256" key="6">
    <source>
        <dbReference type="ARBA" id="ARBA00022835"/>
    </source>
</evidence>
<evidence type="ECO:0000256" key="1">
    <source>
        <dbReference type="ARBA" id="ARBA00004496"/>
    </source>
</evidence>
<dbReference type="GO" id="GO:0000177">
    <property type="term" value="C:cytoplasmic exosome (RNase complex)"/>
    <property type="evidence" value="ECO:0007669"/>
    <property type="project" value="TreeGrafter"/>
</dbReference>
<dbReference type="GO" id="GO:0034473">
    <property type="term" value="P:U1 snRNA 3'-end processing"/>
    <property type="evidence" value="ECO:0007669"/>
    <property type="project" value="TreeGrafter"/>
</dbReference>
<dbReference type="SUPFAM" id="SSF55666">
    <property type="entry name" value="Ribonuclease PH domain 2-like"/>
    <property type="match status" value="1"/>
</dbReference>
<dbReference type="GO" id="GO:0000467">
    <property type="term" value="P:exonucleolytic trimming to generate mature 3'-end of 5.8S rRNA from tricistronic rRNA transcript (SSU-rRNA, 5.8S rRNA, LSU-rRNA)"/>
    <property type="evidence" value="ECO:0007669"/>
    <property type="project" value="TreeGrafter"/>
</dbReference>
<dbReference type="GO" id="GO:0016075">
    <property type="term" value="P:rRNA catabolic process"/>
    <property type="evidence" value="ECO:0007669"/>
    <property type="project" value="TreeGrafter"/>
</dbReference>
<evidence type="ECO:0000256" key="8">
    <source>
        <dbReference type="ARBA" id="ARBA00023242"/>
    </source>
</evidence>
<reference evidence="12 13" key="2">
    <citation type="journal article" date="2021" name="Curr. Genet.">
        <title>Genetic response to nitrogen starvation in the aggressive Eucalyptus foliar pathogen Teratosphaeria destructans.</title>
        <authorList>
            <person name="Havenga M."/>
            <person name="Wingfield B.D."/>
            <person name="Wingfield M.J."/>
            <person name="Dreyer L.L."/>
            <person name="Roets F."/>
            <person name="Aylward J."/>
        </authorList>
    </citation>
    <scope>NUCLEOTIDE SEQUENCE [LARGE SCALE GENOMIC DNA]</scope>
    <source>
        <strain evidence="12">CMW44962</strain>
    </source>
</reference>
<evidence type="ECO:0000313" key="13">
    <source>
        <dbReference type="Proteomes" id="UP001138500"/>
    </source>
</evidence>
<comment type="similarity">
    <text evidence="3">Belongs to the RNase PH family.</text>
</comment>
<dbReference type="Proteomes" id="UP001138500">
    <property type="component" value="Unassembled WGS sequence"/>
</dbReference>
<dbReference type="PANTHER" id="PTHR11097">
    <property type="entry name" value="EXOSOME COMPLEX EXONUCLEASE RIBOSOMAL RNA PROCESSING PROTEIN"/>
    <property type="match status" value="1"/>
</dbReference>
<keyword evidence="8" id="KW-0539">Nucleus</keyword>
<dbReference type="GO" id="GO:0000176">
    <property type="term" value="C:nuclear exosome (RNase complex)"/>
    <property type="evidence" value="ECO:0007669"/>
    <property type="project" value="UniProtKB-ARBA"/>
</dbReference>
<evidence type="ECO:0000259" key="11">
    <source>
        <dbReference type="Pfam" id="PF01138"/>
    </source>
</evidence>
<evidence type="ECO:0000256" key="5">
    <source>
        <dbReference type="ARBA" id="ARBA00022552"/>
    </source>
</evidence>
<dbReference type="GO" id="GO:0071035">
    <property type="term" value="P:nuclear polyadenylation-dependent rRNA catabolic process"/>
    <property type="evidence" value="ECO:0007669"/>
    <property type="project" value="TreeGrafter"/>
</dbReference>
<proteinExistence type="inferred from homology"/>
<dbReference type="Gene3D" id="3.30.230.70">
    <property type="entry name" value="GHMP Kinase, N-terminal domain"/>
    <property type="match status" value="1"/>
</dbReference>
<feature type="domain" description="Exoribonuclease phosphorolytic" evidence="11">
    <location>
        <begin position="46"/>
        <end position="211"/>
    </location>
</feature>
<dbReference type="GO" id="GO:0071028">
    <property type="term" value="P:nuclear mRNA surveillance"/>
    <property type="evidence" value="ECO:0007669"/>
    <property type="project" value="TreeGrafter"/>
</dbReference>
<sequence length="331" mass="35138">MANGTSTASSLSFSRETFAKLTPGPFLHAHLRAPNDIRPNGRRSKESRTPVVNTGSLTHSNGSAVVRVGDTAIVCGVRAEILLASDIPHPPREDIHEDDLVEELGLLVPNLELSTGCSPAHLPGNPPGSQAQSLSYRIQSLLNTANVISSGDLLIIHRAPPSEGDIPDEGSPVVKAYWSLYIDILCIALDGNAFDAAWAAVMAALGNTTLPKAWWDPDREIVLCSPLAADAHRLHLRSMPVPCTFAVFSTGSPLKKRDEVETWIIADPDAFEEDLCKEALTVVISGNPIGNGGIMRIEKNGGTAIGRVLLAECARLAEAKATAWVAALNAA</sequence>
<evidence type="ECO:0000313" key="12">
    <source>
        <dbReference type="EMBL" id="KAH9837491.1"/>
    </source>
</evidence>
<dbReference type="GO" id="GO:0005730">
    <property type="term" value="C:nucleolus"/>
    <property type="evidence" value="ECO:0007669"/>
    <property type="project" value="UniProtKB-SubCell"/>
</dbReference>
<dbReference type="GO" id="GO:0034475">
    <property type="term" value="P:U4 snRNA 3'-end processing"/>
    <property type="evidence" value="ECO:0007669"/>
    <property type="project" value="TreeGrafter"/>
</dbReference>
<dbReference type="PANTHER" id="PTHR11097:SF9">
    <property type="entry name" value="EXOSOME COMPLEX COMPONENT RRP43"/>
    <property type="match status" value="1"/>
</dbReference>
<dbReference type="GO" id="GO:0034476">
    <property type="term" value="P:U5 snRNA 3'-end processing"/>
    <property type="evidence" value="ECO:0007669"/>
    <property type="project" value="TreeGrafter"/>
</dbReference>
<dbReference type="InterPro" id="IPR020568">
    <property type="entry name" value="Ribosomal_Su5_D2-typ_SF"/>
</dbReference>